<dbReference type="Pfam" id="PF00665">
    <property type="entry name" value="rve"/>
    <property type="match status" value="1"/>
</dbReference>
<gene>
    <name evidence="7" type="ORF">EHW97_03210</name>
</gene>
<dbReference type="PANTHER" id="PTHR10948">
    <property type="entry name" value="TRANSPOSASE"/>
    <property type="match status" value="1"/>
</dbReference>
<dbReference type="PROSITE" id="PS50994">
    <property type="entry name" value="INTEGRASE"/>
    <property type="match status" value="1"/>
</dbReference>
<dbReference type="GO" id="GO:0005829">
    <property type="term" value="C:cytosol"/>
    <property type="evidence" value="ECO:0007669"/>
    <property type="project" value="TreeGrafter"/>
</dbReference>
<evidence type="ECO:0000256" key="4">
    <source>
        <dbReference type="ARBA" id="ARBA00023125"/>
    </source>
</evidence>
<evidence type="ECO:0000256" key="3">
    <source>
        <dbReference type="ARBA" id="ARBA00022578"/>
    </source>
</evidence>
<dbReference type="InterPro" id="IPR001584">
    <property type="entry name" value="Integrase_cat-core"/>
</dbReference>
<feature type="domain" description="Integrase catalytic" evidence="6">
    <location>
        <begin position="173"/>
        <end position="335"/>
    </location>
</feature>
<dbReference type="SUPFAM" id="SSF53098">
    <property type="entry name" value="Ribonuclease H-like"/>
    <property type="match status" value="1"/>
</dbReference>
<dbReference type="InterPro" id="IPR001598">
    <property type="entry name" value="Transposase_IS30_CS"/>
</dbReference>
<dbReference type="AlphaFoldDB" id="A0A3N6YHK9"/>
<comment type="caution">
    <text evidence="7">The sequence shown here is derived from an EMBL/GenBank/DDBJ whole genome shotgun (WGS) entry which is preliminary data.</text>
</comment>
<evidence type="ECO:0000313" key="7">
    <source>
        <dbReference type="EMBL" id="RQN09274.1"/>
    </source>
</evidence>
<dbReference type="Pfam" id="PF13936">
    <property type="entry name" value="HTH_38"/>
    <property type="match status" value="1"/>
</dbReference>
<protein>
    <submittedName>
        <fullName evidence="7">IS30 family transposase</fullName>
    </submittedName>
</protein>
<name>A0A3N6YHK9_9ACTN</name>
<keyword evidence="8" id="KW-1185">Reference proteome</keyword>
<accession>A0A3N6YHK9</accession>
<sequence>MQRRVLTFHDRAEIGAGVQAKLTVRQIAERIGRAPSVVSREIRRNSTKTRGYRIVTADEKARKRRARPQARKVAADPVLAARVRADLRRSRTPNQIAGRLRAEADDRTREVLPGSLDAEGRAVSHEAIYPYIYALPKGELAKAGILLRSKRTRRKPRTDTCNGGARIVGMVSIDDRPDGVDDRRVPGHWEGDLIIGAAGKSAAVTLVERKTRFLILLPLPEGRSSEAVVDTVIDHVRGLPQLMSGSITWDQGPEMAQHAALSVATDMPVYFAHPRSPWERGTNENTNGLVREYLPKGTQITTHQPHLTAIAEEMNDRPRATLGYLTPREAFNRLLVASTT</sequence>
<dbReference type="Proteomes" id="UP000275225">
    <property type="component" value="Unassembled WGS sequence"/>
</dbReference>
<keyword evidence="5" id="KW-0233">DNA recombination</keyword>
<dbReference type="OrthoDB" id="9803231at2"/>
<dbReference type="GO" id="GO:0006313">
    <property type="term" value="P:DNA transposition"/>
    <property type="evidence" value="ECO:0007669"/>
    <property type="project" value="InterPro"/>
</dbReference>
<dbReference type="GO" id="GO:0015074">
    <property type="term" value="P:DNA integration"/>
    <property type="evidence" value="ECO:0007669"/>
    <property type="project" value="InterPro"/>
</dbReference>
<comment type="function">
    <text evidence="1">Required for the transposition of the insertion element.</text>
</comment>
<evidence type="ECO:0000256" key="5">
    <source>
        <dbReference type="ARBA" id="ARBA00023172"/>
    </source>
</evidence>
<dbReference type="InterPro" id="IPR051917">
    <property type="entry name" value="Transposase-Integrase"/>
</dbReference>
<dbReference type="GO" id="GO:0004803">
    <property type="term" value="F:transposase activity"/>
    <property type="evidence" value="ECO:0007669"/>
    <property type="project" value="InterPro"/>
</dbReference>
<evidence type="ECO:0000259" key="6">
    <source>
        <dbReference type="PROSITE" id="PS50994"/>
    </source>
</evidence>
<dbReference type="NCBIfam" id="NF033563">
    <property type="entry name" value="transpos_IS30"/>
    <property type="match status" value="1"/>
</dbReference>
<evidence type="ECO:0000313" key="8">
    <source>
        <dbReference type="Proteomes" id="UP000275225"/>
    </source>
</evidence>
<dbReference type="InterPro" id="IPR053392">
    <property type="entry name" value="Transposase_IS30-like"/>
</dbReference>
<proteinExistence type="inferred from homology"/>
<dbReference type="GO" id="GO:0003677">
    <property type="term" value="F:DNA binding"/>
    <property type="evidence" value="ECO:0007669"/>
    <property type="project" value="UniProtKB-KW"/>
</dbReference>
<evidence type="ECO:0000256" key="2">
    <source>
        <dbReference type="ARBA" id="ARBA00006363"/>
    </source>
</evidence>
<evidence type="ECO:0000256" key="1">
    <source>
        <dbReference type="ARBA" id="ARBA00002190"/>
    </source>
</evidence>
<dbReference type="EMBL" id="RQJX01000003">
    <property type="protein sequence ID" value="RQN09274.1"/>
    <property type="molecule type" value="Genomic_DNA"/>
</dbReference>
<dbReference type="PANTHER" id="PTHR10948:SF23">
    <property type="entry name" value="TRANSPOSASE INSI FOR INSERTION SEQUENCE ELEMENT IS30A-RELATED"/>
    <property type="match status" value="1"/>
</dbReference>
<dbReference type="Gene3D" id="3.30.420.10">
    <property type="entry name" value="Ribonuclease H-like superfamily/Ribonuclease H"/>
    <property type="match status" value="1"/>
</dbReference>
<dbReference type="InterPro" id="IPR025246">
    <property type="entry name" value="IS30-like_HTH"/>
</dbReference>
<dbReference type="InterPro" id="IPR012337">
    <property type="entry name" value="RNaseH-like_sf"/>
</dbReference>
<organism evidence="7 8">
    <name type="scientific">Aeromicrobium camelliae</name>
    <dbReference type="NCBI Taxonomy" id="1538144"/>
    <lineage>
        <taxon>Bacteria</taxon>
        <taxon>Bacillati</taxon>
        <taxon>Actinomycetota</taxon>
        <taxon>Actinomycetes</taxon>
        <taxon>Propionibacteriales</taxon>
        <taxon>Nocardioidaceae</taxon>
        <taxon>Aeromicrobium</taxon>
    </lineage>
</organism>
<reference evidence="7 8" key="1">
    <citation type="submission" date="2018-11" db="EMBL/GenBank/DDBJ databases">
        <authorList>
            <person name="Li F."/>
        </authorList>
    </citation>
    <scope>NUCLEOTIDE SEQUENCE [LARGE SCALE GENOMIC DNA]</scope>
    <source>
        <strain evidence="7 8">YS17T</strain>
    </source>
</reference>
<dbReference type="PROSITE" id="PS01043">
    <property type="entry name" value="TRANSPOSASE_IS30"/>
    <property type="match status" value="1"/>
</dbReference>
<dbReference type="InterPro" id="IPR036397">
    <property type="entry name" value="RNaseH_sf"/>
</dbReference>
<keyword evidence="3" id="KW-0815">Transposition</keyword>
<keyword evidence="4" id="KW-0238">DNA-binding</keyword>
<comment type="similarity">
    <text evidence="2">Belongs to the transposase IS30 family.</text>
</comment>